<keyword evidence="3" id="KW-1185">Reference proteome</keyword>
<dbReference type="InterPro" id="IPR002035">
    <property type="entry name" value="VWF_A"/>
</dbReference>
<dbReference type="InterPro" id="IPR013320">
    <property type="entry name" value="ConA-like_dom_sf"/>
</dbReference>
<dbReference type="OrthoDB" id="1729737at2759"/>
<dbReference type="EMBL" id="CAMKVN010000691">
    <property type="protein sequence ID" value="CAI2170367.1"/>
    <property type="molecule type" value="Genomic_DNA"/>
</dbReference>
<protein>
    <submittedName>
        <fullName evidence="2">6983_t:CDS:1</fullName>
    </submittedName>
</protein>
<feature type="domain" description="B30.2/SPRY" evidence="1">
    <location>
        <begin position="529"/>
        <end position="719"/>
    </location>
</feature>
<dbReference type="InterPro" id="IPR001870">
    <property type="entry name" value="B30.2/SPRY"/>
</dbReference>
<gene>
    <name evidence="2" type="ORF">FWILDA_LOCUS4545</name>
</gene>
<dbReference type="Proteomes" id="UP001153678">
    <property type="component" value="Unassembled WGS sequence"/>
</dbReference>
<dbReference type="InterPro" id="IPR035782">
    <property type="entry name" value="SPRY_RanBP9/10"/>
</dbReference>
<dbReference type="SMART" id="SM00449">
    <property type="entry name" value="SPRY"/>
    <property type="match status" value="1"/>
</dbReference>
<evidence type="ECO:0000259" key="1">
    <source>
        <dbReference type="PROSITE" id="PS50188"/>
    </source>
</evidence>
<dbReference type="Pfam" id="PF00622">
    <property type="entry name" value="SPRY"/>
    <property type="match status" value="1"/>
</dbReference>
<dbReference type="PROSITE" id="PS50188">
    <property type="entry name" value="B302_SPRY"/>
    <property type="match status" value="1"/>
</dbReference>
<evidence type="ECO:0000313" key="3">
    <source>
        <dbReference type="Proteomes" id="UP001153678"/>
    </source>
</evidence>
<dbReference type="Gene3D" id="2.60.120.920">
    <property type="match status" value="1"/>
</dbReference>
<name>A0A9W4SI72_9GLOM</name>
<dbReference type="PANTHER" id="PTHR12864">
    <property type="entry name" value="RAN BINDING PROTEIN 9-RELATED"/>
    <property type="match status" value="1"/>
</dbReference>
<dbReference type="Pfam" id="PF13768">
    <property type="entry name" value="VWA_3"/>
    <property type="match status" value="1"/>
</dbReference>
<sequence>MKALELAIYSLPESSLFNIISQNTYLFPNKSQQYSQKTFDAAIEFLQSQQINSNEFNLQSTLQSIFGTLSNVPTKIFYITNSYSIIHQFEQLVELFRQQRTVNDESNFFTLFIGDDNSNDICNCFEFLTKLGKGYSTFAKCDDAYEIKIISIVKNSLEIPLINYEFHHLEDSENIDVELIDYNKEVLDDVEGNTEESSHNLDDSIYIIPNNEDYEENHEESSQQLDSSIYIIPNISHNNNHQTLKFQQAPTEIPLIYNKQNSVVYFLLDKGIKPSKKISVMAQSQQGLVQFHVSLDPRALNFKFIHTLAAKKFIEENDPIQGKPFIGSNPKIKDQVISLGKMYNIISTYTSFLAIHKREKSSTSKEFINKPISIFHHRKPNYNSSTYFNFKDFTKRLIPPSNTSTSTSSELNDLNDLNINSGSLSRYTDNLTSITSNLLSNPVLFVKDGVDEVMNKYSYETLTLGIRHKHPIYYLGNGMVTYGSAVYQVVRKFERFPIFGGLFVKPVVRFIDDSVINKTREELSFEDFDKHFKENIFESNEEMPFDLPKQWNTYDSNHGLQVIDDEKLKILYIGAGRNDGDAASIRTNNSIPIEVGLYYFEVCITDAGESGFIGIGFGVHNAFLSKLPGWEPNTFGYHGDDGKKFRSSSTMGYIYGPSFTTGDTIGCGINFFSQTAFYTKNGIWLGNAFDDITPGDYYPMIGLRTRGECVEANFGERPFLFEIETYAKVILKNVEKKKAEA</sequence>
<reference evidence="2" key="1">
    <citation type="submission" date="2022-08" db="EMBL/GenBank/DDBJ databases">
        <authorList>
            <person name="Kallberg Y."/>
            <person name="Tangrot J."/>
            <person name="Rosling A."/>
        </authorList>
    </citation>
    <scope>NUCLEOTIDE SEQUENCE</scope>
    <source>
        <strain evidence="2">Wild A</strain>
    </source>
</reference>
<dbReference type="AlphaFoldDB" id="A0A9W4SI72"/>
<dbReference type="SUPFAM" id="SSF49899">
    <property type="entry name" value="Concanavalin A-like lectins/glucanases"/>
    <property type="match status" value="1"/>
</dbReference>
<comment type="caution">
    <text evidence="2">The sequence shown here is derived from an EMBL/GenBank/DDBJ whole genome shotgun (WGS) entry which is preliminary data.</text>
</comment>
<dbReference type="InterPro" id="IPR050618">
    <property type="entry name" value="Ubq-SigPath_Reg"/>
</dbReference>
<dbReference type="InterPro" id="IPR003877">
    <property type="entry name" value="SPRY_dom"/>
</dbReference>
<evidence type="ECO:0000313" key="2">
    <source>
        <dbReference type="EMBL" id="CAI2170367.1"/>
    </source>
</evidence>
<dbReference type="InterPro" id="IPR043136">
    <property type="entry name" value="B30.2/SPRY_sf"/>
</dbReference>
<accession>A0A9W4SI72</accession>
<dbReference type="CDD" id="cd12909">
    <property type="entry name" value="SPRY_RanBP9_10"/>
    <property type="match status" value="1"/>
</dbReference>
<proteinExistence type="predicted"/>
<organism evidence="2 3">
    <name type="scientific">Funneliformis geosporum</name>
    <dbReference type="NCBI Taxonomy" id="1117311"/>
    <lineage>
        <taxon>Eukaryota</taxon>
        <taxon>Fungi</taxon>
        <taxon>Fungi incertae sedis</taxon>
        <taxon>Mucoromycota</taxon>
        <taxon>Glomeromycotina</taxon>
        <taxon>Glomeromycetes</taxon>
        <taxon>Glomerales</taxon>
        <taxon>Glomeraceae</taxon>
        <taxon>Funneliformis</taxon>
    </lineage>
</organism>